<dbReference type="VEuPathDB" id="AmoebaDB:NAEGRDRAFT_82012"/>
<dbReference type="Proteomes" id="UP000006671">
    <property type="component" value="Unassembled WGS sequence"/>
</dbReference>
<dbReference type="SUPFAM" id="SSF55073">
    <property type="entry name" value="Nucleotide cyclase"/>
    <property type="match status" value="1"/>
</dbReference>
<keyword evidence="5" id="KW-1185">Reference proteome</keyword>
<feature type="transmembrane region" description="Helical" evidence="2">
    <location>
        <begin position="681"/>
        <end position="710"/>
    </location>
</feature>
<dbReference type="Pfam" id="PF00211">
    <property type="entry name" value="Guanylate_cyc"/>
    <property type="match status" value="1"/>
</dbReference>
<feature type="region of interest" description="Disordered" evidence="1">
    <location>
        <begin position="1"/>
        <end position="43"/>
    </location>
</feature>
<dbReference type="PROSITE" id="PS50125">
    <property type="entry name" value="GUANYLATE_CYCLASE_2"/>
    <property type="match status" value="1"/>
</dbReference>
<feature type="compositionally biased region" description="Low complexity" evidence="1">
    <location>
        <begin position="103"/>
        <end position="113"/>
    </location>
</feature>
<dbReference type="InterPro" id="IPR050697">
    <property type="entry name" value="Adenylyl/Guanylyl_Cyclase_3/4"/>
</dbReference>
<dbReference type="InterPro" id="IPR007210">
    <property type="entry name" value="ABC_Gly_betaine_transp_sub-bd"/>
</dbReference>
<dbReference type="OrthoDB" id="2021138at2759"/>
<feature type="domain" description="Guanylate cyclase" evidence="3">
    <location>
        <begin position="729"/>
        <end position="866"/>
    </location>
</feature>
<dbReference type="SUPFAM" id="SSF53850">
    <property type="entry name" value="Periplasmic binding protein-like II"/>
    <property type="match status" value="1"/>
</dbReference>
<dbReference type="GO" id="GO:0035556">
    <property type="term" value="P:intracellular signal transduction"/>
    <property type="evidence" value="ECO:0007669"/>
    <property type="project" value="InterPro"/>
</dbReference>
<dbReference type="OMA" id="RMADTIN"/>
<dbReference type="CDD" id="cd07302">
    <property type="entry name" value="CHD"/>
    <property type="match status" value="1"/>
</dbReference>
<dbReference type="PANTHER" id="PTHR43081:SF1">
    <property type="entry name" value="ADENYLATE CYCLASE, TERMINAL-DIFFERENTIATION SPECIFIC"/>
    <property type="match status" value="1"/>
</dbReference>
<organism evidence="5">
    <name type="scientific">Naegleria gruberi</name>
    <name type="common">Amoeba</name>
    <dbReference type="NCBI Taxonomy" id="5762"/>
    <lineage>
        <taxon>Eukaryota</taxon>
        <taxon>Discoba</taxon>
        <taxon>Heterolobosea</taxon>
        <taxon>Tetramitia</taxon>
        <taxon>Eutetramitia</taxon>
        <taxon>Vahlkampfiidae</taxon>
        <taxon>Naegleria</taxon>
    </lineage>
</organism>
<keyword evidence="2" id="KW-0472">Membrane</keyword>
<dbReference type="KEGG" id="ngr:NAEGRDRAFT_82012"/>
<dbReference type="Gene3D" id="3.40.190.10">
    <property type="entry name" value="Periplasmic binding protein-like II"/>
    <property type="match status" value="1"/>
</dbReference>
<dbReference type="InParanoid" id="D2W1A6"/>
<dbReference type="GO" id="GO:0009190">
    <property type="term" value="P:cyclic nucleotide biosynthetic process"/>
    <property type="evidence" value="ECO:0007669"/>
    <property type="project" value="InterPro"/>
</dbReference>
<evidence type="ECO:0000259" key="3">
    <source>
        <dbReference type="PROSITE" id="PS50125"/>
    </source>
</evidence>
<dbReference type="InterPro" id="IPR001054">
    <property type="entry name" value="A/G_cyclase"/>
</dbReference>
<sequence length="1060" mass="121137">MESYCSLDEDKMMMYSKKPDNSNDNDNSTGTQTSSNCGCIENNNNDEEVEQQHADQQQQQQKIDNDELLMEMILNNILPINDSSDDSITAISSSSAKLLSNNYYNTESNNNLSTEEEPSSSTMEEEQATLLADEESANYNIISDSCSTTSSNNSNNTTCSTSTNYNHHKQQHDDKDDNMQCKYNERQRRALALLMAIRDKYEKNLEKSSKITTTSGGSLYSSKRMSSTRITTNTSTTAACSSFKTMLKLALVLIVGVWCVLSFMSDVIILDDYAASGFHHRYEYLEDDFYEFNHNNIMFVMAEPPGISPQALKEILSRESEIMRQEPIYNDFSFSSLFSMNGLHSLASKATDFLQRGGFESSADVATQCLINSPRKCDNSRKLQLIQFNWLGPTVNANVAKIVLEEMLGICAEIVTMNVTHALEEMAEYGTRRSYAMLEFWSESRKFQYDKYVVNDKTIMDVGELGINAKLGWYILGFMKDEYDLIDEYREYRTEKAAHYLATNDTYPLGRFIGGAKSWITFDQQIITNLKLNLQIQYTQEENAEDFLISKIQEANDRKEPVLFYLWYPHQIFKKLSIKNVYLPPSSESCWTSYNQENQLIDCDYPTELLRKLVSPKLTEDMVLNSFFSKFAYESTDQIDILADIVFQEMSVVDASCKWLRNNTKRVAYWVSDHNDTSSSVIGIVIASLFVISLFFCTIFITGLVLYFMYRKNLRKRSLKYAPRTTPFTLVFTDIQNSTLLWATASETMKSVLSIHNIIMRSNIQKYKGYEAKTAGDSFTVAFVDPLCALAFCISVQKDLLLANWPSDSLLLPDMKEVRWNESLIYRGPRIRMGIHAGSDCNIQIDKKTQRMEYVGNMVHIANKIEASSVGGRIYVSGAFVQAIKSRLMLFDSASNSSNPKTSKEDVTTSANTQYYDDSSDKGISKYVQELNNNLIEFEDLGPKQEIEIGGTKIPLFMVKDFSFARTSWIQQFERVLEESPVEEQKVIGQKLDLIEEVEKFITDPGSFPAERKSKLIYDFINHTSDAELNLPSWNSKYFIDLFDNVFRYITTQHVNIKEE</sequence>
<dbReference type="RefSeq" id="XP_002669895.1">
    <property type="nucleotide sequence ID" value="XM_002669849.1"/>
</dbReference>
<dbReference type="STRING" id="5762.D2W1A6"/>
<feature type="compositionally biased region" description="Basic and acidic residues" evidence="1">
    <location>
        <begin position="8"/>
        <end position="21"/>
    </location>
</feature>
<dbReference type="GO" id="GO:0043190">
    <property type="term" value="C:ATP-binding cassette (ABC) transporter complex"/>
    <property type="evidence" value="ECO:0007669"/>
    <property type="project" value="InterPro"/>
</dbReference>
<dbReference type="EMBL" id="GG738921">
    <property type="protein sequence ID" value="EFC37151.1"/>
    <property type="molecule type" value="Genomic_DNA"/>
</dbReference>
<name>D2W1A6_NAEGR</name>
<dbReference type="SMART" id="SM00044">
    <property type="entry name" value="CYCc"/>
    <property type="match status" value="1"/>
</dbReference>
<proteinExistence type="predicted"/>
<dbReference type="eggNOG" id="KOG0618">
    <property type="taxonomic scope" value="Eukaryota"/>
</dbReference>
<dbReference type="InterPro" id="IPR029787">
    <property type="entry name" value="Nucleotide_cyclase"/>
</dbReference>
<feature type="compositionally biased region" description="Low complexity" evidence="1">
    <location>
        <begin position="22"/>
        <end position="36"/>
    </location>
</feature>
<dbReference type="Gene3D" id="3.40.190.100">
    <property type="entry name" value="Glycine betaine-binding periplasmic protein, domain 2"/>
    <property type="match status" value="1"/>
</dbReference>
<keyword evidence="2" id="KW-0812">Transmembrane</keyword>
<dbReference type="GO" id="GO:0022857">
    <property type="term" value="F:transmembrane transporter activity"/>
    <property type="evidence" value="ECO:0007669"/>
    <property type="project" value="InterPro"/>
</dbReference>
<accession>D2W1A6</accession>
<evidence type="ECO:0000313" key="4">
    <source>
        <dbReference type="EMBL" id="EFC37151.1"/>
    </source>
</evidence>
<evidence type="ECO:0000256" key="2">
    <source>
        <dbReference type="SAM" id="Phobius"/>
    </source>
</evidence>
<reference evidence="4 5" key="1">
    <citation type="journal article" date="2010" name="Cell">
        <title>The genome of Naegleria gruberi illuminates early eukaryotic versatility.</title>
        <authorList>
            <person name="Fritz-Laylin L.K."/>
            <person name="Prochnik S.E."/>
            <person name="Ginger M.L."/>
            <person name="Dacks J.B."/>
            <person name="Carpenter M.L."/>
            <person name="Field M.C."/>
            <person name="Kuo A."/>
            <person name="Paredez A."/>
            <person name="Chapman J."/>
            <person name="Pham J."/>
            <person name="Shu S."/>
            <person name="Neupane R."/>
            <person name="Cipriano M."/>
            <person name="Mancuso J."/>
            <person name="Tu H."/>
            <person name="Salamov A."/>
            <person name="Lindquist E."/>
            <person name="Shapiro H."/>
            <person name="Lucas S."/>
            <person name="Grigoriev I.V."/>
            <person name="Cande W.Z."/>
            <person name="Fulton C."/>
            <person name="Rokhsar D.S."/>
            <person name="Dawson S.C."/>
        </authorList>
    </citation>
    <scope>NUCLEOTIDE SEQUENCE [LARGE SCALE GENOMIC DNA]</scope>
    <source>
        <strain evidence="4 5">NEG-M</strain>
    </source>
</reference>
<feature type="compositionally biased region" description="Acidic residues" evidence="1">
    <location>
        <begin position="114"/>
        <end position="128"/>
    </location>
</feature>
<protein>
    <submittedName>
        <fullName evidence="4">Adenylate cyclase</fullName>
    </submittedName>
</protein>
<feature type="region of interest" description="Disordered" evidence="1">
    <location>
        <begin position="103"/>
        <end position="128"/>
    </location>
</feature>
<feature type="region of interest" description="Disordered" evidence="1">
    <location>
        <begin position="894"/>
        <end position="915"/>
    </location>
</feature>
<dbReference type="AlphaFoldDB" id="D2W1A6"/>
<evidence type="ECO:0000256" key="1">
    <source>
        <dbReference type="SAM" id="MobiDB-lite"/>
    </source>
</evidence>
<evidence type="ECO:0000313" key="5">
    <source>
        <dbReference type="Proteomes" id="UP000006671"/>
    </source>
</evidence>
<dbReference type="PANTHER" id="PTHR43081">
    <property type="entry name" value="ADENYLATE CYCLASE, TERMINAL-DIFFERENTIATION SPECIFIC-RELATED"/>
    <property type="match status" value="1"/>
</dbReference>
<gene>
    <name evidence="4" type="ORF">NAEGRDRAFT_82012</name>
</gene>
<dbReference type="Gene3D" id="3.30.70.1230">
    <property type="entry name" value="Nucleotide cyclase"/>
    <property type="match status" value="1"/>
</dbReference>
<dbReference type="Pfam" id="PF04069">
    <property type="entry name" value="OpuAC"/>
    <property type="match status" value="1"/>
</dbReference>
<dbReference type="GeneID" id="8856708"/>
<keyword evidence="2" id="KW-1133">Transmembrane helix</keyword>